<organism evidence="2">
    <name type="scientific">Panicum hallii</name>
    <dbReference type="NCBI Taxonomy" id="206008"/>
    <lineage>
        <taxon>Eukaryota</taxon>
        <taxon>Viridiplantae</taxon>
        <taxon>Streptophyta</taxon>
        <taxon>Embryophyta</taxon>
        <taxon>Tracheophyta</taxon>
        <taxon>Spermatophyta</taxon>
        <taxon>Magnoliopsida</taxon>
        <taxon>Liliopsida</taxon>
        <taxon>Poales</taxon>
        <taxon>Poaceae</taxon>
        <taxon>PACMAD clade</taxon>
        <taxon>Panicoideae</taxon>
        <taxon>Panicodae</taxon>
        <taxon>Paniceae</taxon>
        <taxon>Panicinae</taxon>
        <taxon>Panicum</taxon>
        <taxon>Panicum sect. Panicum</taxon>
    </lineage>
</organism>
<feature type="region of interest" description="Disordered" evidence="1">
    <location>
        <begin position="1"/>
        <end position="130"/>
    </location>
</feature>
<proteinExistence type="predicted"/>
<feature type="compositionally biased region" description="Basic residues" evidence="1">
    <location>
        <begin position="86"/>
        <end position="100"/>
    </location>
</feature>
<evidence type="ECO:0000256" key="1">
    <source>
        <dbReference type="SAM" id="MobiDB-lite"/>
    </source>
</evidence>
<dbReference type="Proteomes" id="UP000243499">
    <property type="component" value="Chromosome 4"/>
</dbReference>
<dbReference type="AlphaFoldDB" id="A0A2S3HHD0"/>
<dbReference type="Gramene" id="PAN22967">
    <property type="protein sequence ID" value="PAN22967"/>
    <property type="gene ID" value="PAHAL_4G062200"/>
</dbReference>
<evidence type="ECO:0000313" key="2">
    <source>
        <dbReference type="EMBL" id="PAN22967.2"/>
    </source>
</evidence>
<name>A0A2S3HHD0_9POAL</name>
<dbReference type="EMBL" id="CM008049">
    <property type="protein sequence ID" value="PAN22967.2"/>
    <property type="molecule type" value="Genomic_DNA"/>
</dbReference>
<gene>
    <name evidence="2" type="ORF">PAHAL_4G062200</name>
</gene>
<protein>
    <submittedName>
        <fullName evidence="2">Uncharacterized protein</fullName>
    </submittedName>
</protein>
<reference evidence="2" key="1">
    <citation type="submission" date="2018-04" db="EMBL/GenBank/DDBJ databases">
        <title>WGS assembly of Panicum hallii.</title>
        <authorList>
            <person name="Lovell J."/>
            <person name="Jenkins J."/>
            <person name="Lowry D."/>
            <person name="Mamidi S."/>
            <person name="Sreedasyam A."/>
            <person name="Weng X."/>
            <person name="Barry K."/>
            <person name="Bonette J."/>
            <person name="Campitelli B."/>
            <person name="Daum C."/>
            <person name="Gordon S."/>
            <person name="Gould B."/>
            <person name="Lipzen A."/>
            <person name="Macqueen A."/>
            <person name="Palacio-Mejia J."/>
            <person name="Plott C."/>
            <person name="Shakirov E."/>
            <person name="Shu S."/>
            <person name="Yoshinaga Y."/>
            <person name="Zane M."/>
            <person name="Rokhsar D."/>
            <person name="Grimwood J."/>
            <person name="Schmutz J."/>
            <person name="Juenger T."/>
        </authorList>
    </citation>
    <scope>NUCLEOTIDE SEQUENCE [LARGE SCALE GENOMIC DNA]</scope>
    <source>
        <strain evidence="2">FIL2</strain>
    </source>
</reference>
<feature type="compositionally biased region" description="Basic residues" evidence="1">
    <location>
        <begin position="1"/>
        <end position="10"/>
    </location>
</feature>
<sequence length="157" mass="16728">MQGASKKNKKKTNEATQESVENSLVLAISGPTPMYFPPSQGCSTKLSSGKTEKTACGSSQADAPSTGFPLAISSETPPPAPSQPTGKRKREGKAKAKKTKAAVTSKKQSMVPVPPQSPAMCTRCKTPESPAISTRSKRKFWIEYSAIPTFCCFCHES</sequence>
<feature type="compositionally biased region" description="Polar residues" evidence="1">
    <location>
        <begin position="40"/>
        <end position="49"/>
    </location>
</feature>
<accession>A0A2S3HHD0</accession>